<dbReference type="OrthoDB" id="678682at2759"/>
<dbReference type="Pfam" id="PF08224">
    <property type="entry name" value="DUF1719"/>
    <property type="match status" value="1"/>
</dbReference>
<protein>
    <recommendedName>
        <fullName evidence="3">Rx N-terminal domain-containing protein</fullName>
    </recommendedName>
</protein>
<sequence>MVSSVVIQETVGQILSGLVHRYEGKEDSNPNDNLERLEMAHIKLEAALETSSKWQITDSSLLRWRKKLKRAAQECDDTLYGYKKIILEEEQMEQEVRNSSFPRRIAHATKSFIFSAFGRNNYESSRSVVRRFEWFANSASEFLRFMELGGTPSRQMSFNSFVKHLFAGRELQHKIVRGNEYPLFLLWLVPFATKEHGIEVCLVFIKKDRNTLEDNFFFGAMLQISESTDIVGTVVNCLQLFPPCFQPTVETIKKELTQLPTQDFSWVPYVDLWHRKHWDNLHSFSTQWFRPDPLCCKQHDQHKVGHISNLGTVDASLDSIIVVNLQCQISLSEHNKQRTSLSEYKYSLHDYQKLKAGLLFTPHGSSENMLPADRSSTMAPIFRRRHHCEHTDITLEQLKEIMLPKAIDYFQQNTEATVYQILWKAIHGTAYVHLGKPSMEAPGARRTFKGARKRKLVQQKDQELQHRTRMIPHFIDLWGAHAPVRLQGLILDWIQKEKESQLAAPVTYLKF</sequence>
<accession>A0A811NGL1</accession>
<evidence type="ECO:0000313" key="1">
    <source>
        <dbReference type="EMBL" id="CAD6221496.1"/>
    </source>
</evidence>
<dbReference type="PANTHER" id="PTHR33377:SF99">
    <property type="entry name" value="OSJNBB0004G23.8-LIKE PROTEIN"/>
    <property type="match status" value="1"/>
</dbReference>
<dbReference type="SMART" id="SM01157">
    <property type="entry name" value="DUF1719"/>
    <property type="match status" value="1"/>
</dbReference>
<evidence type="ECO:0008006" key="3">
    <source>
        <dbReference type="Google" id="ProtNLM"/>
    </source>
</evidence>
<evidence type="ECO:0000313" key="2">
    <source>
        <dbReference type="Proteomes" id="UP000604825"/>
    </source>
</evidence>
<proteinExistence type="predicted"/>
<dbReference type="InterPro" id="IPR013181">
    <property type="entry name" value="DUF1719"/>
</dbReference>
<dbReference type="Proteomes" id="UP000604825">
    <property type="component" value="Unassembled WGS sequence"/>
</dbReference>
<dbReference type="EMBL" id="CAJGYO010000003">
    <property type="protein sequence ID" value="CAD6221496.1"/>
    <property type="molecule type" value="Genomic_DNA"/>
</dbReference>
<dbReference type="AlphaFoldDB" id="A0A811NGL1"/>
<name>A0A811NGL1_9POAL</name>
<reference evidence="1" key="1">
    <citation type="submission" date="2020-10" db="EMBL/GenBank/DDBJ databases">
        <authorList>
            <person name="Han B."/>
            <person name="Lu T."/>
            <person name="Zhao Q."/>
            <person name="Huang X."/>
            <person name="Zhao Y."/>
        </authorList>
    </citation>
    <scope>NUCLEOTIDE SEQUENCE</scope>
</reference>
<keyword evidence="2" id="KW-1185">Reference proteome</keyword>
<dbReference type="PANTHER" id="PTHR33377">
    <property type="entry name" value="OS10G0134700 PROTEIN-RELATED"/>
    <property type="match status" value="1"/>
</dbReference>
<comment type="caution">
    <text evidence="1">The sequence shown here is derived from an EMBL/GenBank/DDBJ whole genome shotgun (WGS) entry which is preliminary data.</text>
</comment>
<organism evidence="1 2">
    <name type="scientific">Miscanthus lutarioriparius</name>
    <dbReference type="NCBI Taxonomy" id="422564"/>
    <lineage>
        <taxon>Eukaryota</taxon>
        <taxon>Viridiplantae</taxon>
        <taxon>Streptophyta</taxon>
        <taxon>Embryophyta</taxon>
        <taxon>Tracheophyta</taxon>
        <taxon>Spermatophyta</taxon>
        <taxon>Magnoliopsida</taxon>
        <taxon>Liliopsida</taxon>
        <taxon>Poales</taxon>
        <taxon>Poaceae</taxon>
        <taxon>PACMAD clade</taxon>
        <taxon>Panicoideae</taxon>
        <taxon>Andropogonodae</taxon>
        <taxon>Andropogoneae</taxon>
        <taxon>Saccharinae</taxon>
        <taxon>Miscanthus</taxon>
    </lineage>
</organism>
<gene>
    <name evidence="1" type="ORF">NCGR_LOCUS14763</name>
</gene>